<organism evidence="1 2">
    <name type="scientific">Cytobacillus depressus</name>
    <dbReference type="NCBI Taxonomy" id="1602942"/>
    <lineage>
        <taxon>Bacteria</taxon>
        <taxon>Bacillati</taxon>
        <taxon>Bacillota</taxon>
        <taxon>Bacilli</taxon>
        <taxon>Bacillales</taxon>
        <taxon>Bacillaceae</taxon>
        <taxon>Cytobacillus</taxon>
    </lineage>
</organism>
<dbReference type="InterPro" id="IPR023118">
    <property type="entry name" value="YqaI_dom_sf"/>
</dbReference>
<dbReference type="Pfam" id="PF09466">
    <property type="entry name" value="Yqai"/>
    <property type="match status" value="1"/>
</dbReference>
<evidence type="ECO:0000313" key="2">
    <source>
        <dbReference type="Proteomes" id="UP000481030"/>
    </source>
</evidence>
<dbReference type="InterPro" id="IPR018474">
    <property type="entry name" value="Uncharacterised_Yqai"/>
</dbReference>
<gene>
    <name evidence="1" type="ORF">F7731_08480</name>
</gene>
<keyword evidence="2" id="KW-1185">Reference proteome</keyword>
<dbReference type="SUPFAM" id="SSF160713">
    <property type="entry name" value="YqaI-like"/>
    <property type="match status" value="1"/>
</dbReference>
<dbReference type="AlphaFoldDB" id="A0A6L3VA06"/>
<dbReference type="OrthoDB" id="2454838at2"/>
<accession>A0A6L3VA06</accession>
<dbReference type="EMBL" id="WBOS01000002">
    <property type="protein sequence ID" value="KAB2337748.1"/>
    <property type="molecule type" value="Genomic_DNA"/>
</dbReference>
<reference evidence="1 2" key="1">
    <citation type="journal article" date="2016" name="Antonie Van Leeuwenhoek">
        <title>Bacillus depressus sp. nov., isolated from soil of a sunflower field.</title>
        <authorList>
            <person name="Wei X."/>
            <person name="Xin D."/>
            <person name="Xin Y."/>
            <person name="Zhang H."/>
            <person name="Wang T."/>
            <person name="Zhang J."/>
        </authorList>
    </citation>
    <scope>NUCLEOTIDE SEQUENCE [LARGE SCALE GENOMIC DNA]</scope>
    <source>
        <strain evidence="1 2">BZ1</strain>
    </source>
</reference>
<sequence length="71" mass="7914">MMLEHPMVTQINKTGYPNIVAQPEHSGTDIFGNEVLAGDSEILLPNGEMVLEDSLEDYLIEFLGFEFTIAK</sequence>
<evidence type="ECO:0008006" key="3">
    <source>
        <dbReference type="Google" id="ProtNLM"/>
    </source>
</evidence>
<evidence type="ECO:0000313" key="1">
    <source>
        <dbReference type="EMBL" id="KAB2337748.1"/>
    </source>
</evidence>
<comment type="caution">
    <text evidence="1">The sequence shown here is derived from an EMBL/GenBank/DDBJ whole genome shotgun (WGS) entry which is preliminary data.</text>
</comment>
<dbReference type="Gene3D" id="3.30.40.30">
    <property type="entry name" value="YqaI domain"/>
    <property type="match status" value="1"/>
</dbReference>
<name>A0A6L3VA06_9BACI</name>
<protein>
    <recommendedName>
        <fullName evidence="3">YqaI-like protein</fullName>
    </recommendedName>
</protein>
<dbReference type="Proteomes" id="UP000481030">
    <property type="component" value="Unassembled WGS sequence"/>
</dbReference>
<proteinExistence type="predicted"/>